<proteinExistence type="predicted"/>
<dbReference type="Gene3D" id="3.20.20.140">
    <property type="entry name" value="Metal-dependent hydrolases"/>
    <property type="match status" value="1"/>
</dbReference>
<dbReference type="InterPro" id="IPR023100">
    <property type="entry name" value="D-aminoacylase_insert_dom_sf"/>
</dbReference>
<keyword evidence="3" id="KW-1185">Reference proteome</keyword>
<dbReference type="OrthoDB" id="9763537at2"/>
<evidence type="ECO:0000259" key="1">
    <source>
        <dbReference type="Pfam" id="PF07969"/>
    </source>
</evidence>
<dbReference type="GO" id="GO:0016811">
    <property type="term" value="F:hydrolase activity, acting on carbon-nitrogen (but not peptide) bonds, in linear amides"/>
    <property type="evidence" value="ECO:0007669"/>
    <property type="project" value="InterPro"/>
</dbReference>
<dbReference type="Pfam" id="PF07969">
    <property type="entry name" value="Amidohydro_3"/>
    <property type="match status" value="1"/>
</dbReference>
<gene>
    <name evidence="2" type="ORF">DDQ50_00275</name>
</gene>
<dbReference type="SUPFAM" id="SSF51338">
    <property type="entry name" value="Composite domain of metallo-dependent hydrolases"/>
    <property type="match status" value="1"/>
</dbReference>
<dbReference type="InterPro" id="IPR011059">
    <property type="entry name" value="Metal-dep_hydrolase_composite"/>
</dbReference>
<evidence type="ECO:0000313" key="2">
    <source>
        <dbReference type="EMBL" id="PVZ95012.1"/>
    </source>
</evidence>
<dbReference type="Gene3D" id="3.30.1490.130">
    <property type="entry name" value="D-aminoacylase. Domain 3"/>
    <property type="match status" value="1"/>
</dbReference>
<comment type="caution">
    <text evidence="2">The sequence shown here is derived from an EMBL/GenBank/DDBJ whole genome shotgun (WGS) entry which is preliminary data.</text>
</comment>
<dbReference type="PANTHER" id="PTHR11647">
    <property type="entry name" value="HYDRANTOINASE/DIHYDROPYRIMIDINASE FAMILY MEMBER"/>
    <property type="match status" value="1"/>
</dbReference>
<name>A0A2V1HTK6_9MICO</name>
<dbReference type="PANTHER" id="PTHR11647:SF1">
    <property type="entry name" value="COLLAPSIN RESPONSE MEDIATOR PROTEIN"/>
    <property type="match status" value="1"/>
</dbReference>
<dbReference type="Gene3D" id="2.30.40.10">
    <property type="entry name" value="Urease, subunit C, domain 1"/>
    <property type="match status" value="1"/>
</dbReference>
<feature type="domain" description="Amidohydrolase 3" evidence="1">
    <location>
        <begin position="374"/>
        <end position="504"/>
    </location>
</feature>
<organism evidence="2 3">
    <name type="scientific">Amnibacterium flavum</name>
    <dbReference type="NCBI Taxonomy" id="2173173"/>
    <lineage>
        <taxon>Bacteria</taxon>
        <taxon>Bacillati</taxon>
        <taxon>Actinomycetota</taxon>
        <taxon>Actinomycetes</taxon>
        <taxon>Micrococcales</taxon>
        <taxon>Microbacteriaceae</taxon>
        <taxon>Amnibacterium</taxon>
    </lineage>
</organism>
<dbReference type="GO" id="GO:0005829">
    <property type="term" value="C:cytosol"/>
    <property type="evidence" value="ECO:0007669"/>
    <property type="project" value="TreeGrafter"/>
</dbReference>
<dbReference type="SUPFAM" id="SSF51556">
    <property type="entry name" value="Metallo-dependent hydrolases"/>
    <property type="match status" value="1"/>
</dbReference>
<accession>A0A2V1HTK6</accession>
<reference evidence="2 3" key="1">
    <citation type="submission" date="2018-05" db="EMBL/GenBank/DDBJ databases">
        <title>Amnibacterium sp. M8JJ-5, whole genome shotgun sequence.</title>
        <authorList>
            <person name="Tuo L."/>
        </authorList>
    </citation>
    <scope>NUCLEOTIDE SEQUENCE [LARGE SCALE GENOMIC DNA]</scope>
    <source>
        <strain evidence="2 3">M8JJ-5</strain>
    </source>
</reference>
<dbReference type="AlphaFoldDB" id="A0A2V1HTK6"/>
<evidence type="ECO:0000313" key="3">
    <source>
        <dbReference type="Proteomes" id="UP000244893"/>
    </source>
</evidence>
<dbReference type="Proteomes" id="UP000244893">
    <property type="component" value="Unassembled WGS sequence"/>
</dbReference>
<dbReference type="GO" id="GO:0016812">
    <property type="term" value="F:hydrolase activity, acting on carbon-nitrogen (but not peptide) bonds, in cyclic amides"/>
    <property type="evidence" value="ECO:0007669"/>
    <property type="project" value="TreeGrafter"/>
</dbReference>
<protein>
    <submittedName>
        <fullName evidence="2">N-acyl-D-aspartate/D-glutamate deacylase</fullName>
    </submittedName>
</protein>
<dbReference type="InterPro" id="IPR050378">
    <property type="entry name" value="Metallo-dep_Hydrolases_sf"/>
</dbReference>
<dbReference type="EMBL" id="QEOP01000001">
    <property type="protein sequence ID" value="PVZ95012.1"/>
    <property type="molecule type" value="Genomic_DNA"/>
</dbReference>
<dbReference type="InterPro" id="IPR013108">
    <property type="entry name" value="Amidohydro_3"/>
</dbReference>
<dbReference type="InterPro" id="IPR032466">
    <property type="entry name" value="Metal_Hydrolase"/>
</dbReference>
<dbReference type="RefSeq" id="WP_116754751.1">
    <property type="nucleotide sequence ID" value="NZ_JBHUEX010000001.1"/>
</dbReference>
<sequence length="526" mass="55007">MTVRYETVLTGGSVVDGSGAEPRRADVGISGGRIAAVGDLGEGSGARTIEISGRYLLPGFIDVHSHADSLVATDPVADAYLRQGVTTVIVGQDGLSFAPNDRESAQFVDRYFAAIGGRVPPGLLGGAEVGELLESYDRRGPLNTGLLLGAGSIRARAVGFDERDATDGERLRMRDLVARGMAEGALGVSTGLDYVPGRFAGTAELAELMIAVGEAGGVHASHLRGYAHHQLAASLAEMAQISASSGAIGHVSHLHGPAALVAGALDRSHRLTGVDLTFDSYPYLRGSTIVAMLLLPPELQAGGTDATLSRLAEPSVRALLRDEILPRSTRLDSIVLSFVGDPAYAWAEGHGLREAAEIAGRQIEDFVCDILIAADLAVGCVVDNGADRTEADVRQLLAHPGQLAGSDAIFLGSRPHPRGWGAFARLLGRHVRELGDWTWGQAARHLSGHAADRFGLAGRGTVTDGAVADLVVLDPDTVSDVSTYDDPIRPAVGVDLVLIGGETVLADGRRTAARPGRALRHRDSNR</sequence>